<dbReference type="PANTHER" id="PTHR11228:SF7">
    <property type="entry name" value="PQQA PEPTIDE CYCLASE"/>
    <property type="match status" value="1"/>
</dbReference>
<evidence type="ECO:0000256" key="5">
    <source>
        <dbReference type="ARBA" id="ARBA00023004"/>
    </source>
</evidence>
<dbReference type="Pfam" id="PF04055">
    <property type="entry name" value="Radical_SAM"/>
    <property type="match status" value="1"/>
</dbReference>
<gene>
    <name evidence="8" type="ORF">MNBD_GAMMA22-1924</name>
</gene>
<dbReference type="SFLD" id="SFLDG01386">
    <property type="entry name" value="main_SPASM_domain-containing"/>
    <property type="match status" value="1"/>
</dbReference>
<dbReference type="InterPro" id="IPR058240">
    <property type="entry name" value="rSAM_sf"/>
</dbReference>
<dbReference type="InterPro" id="IPR050377">
    <property type="entry name" value="Radical_SAM_PqqE_MftC-like"/>
</dbReference>
<comment type="cofactor">
    <cofactor evidence="1">
        <name>[4Fe-4S] cluster</name>
        <dbReference type="ChEBI" id="CHEBI:49883"/>
    </cofactor>
</comment>
<keyword evidence="4" id="KW-0479">Metal-binding</keyword>
<keyword evidence="6" id="KW-0411">Iron-sulfur</keyword>
<accession>A0A3B1A782</accession>
<dbReference type="SFLD" id="SFLDG01067">
    <property type="entry name" value="SPASM/twitch_domain_containing"/>
    <property type="match status" value="1"/>
</dbReference>
<evidence type="ECO:0000256" key="3">
    <source>
        <dbReference type="ARBA" id="ARBA00022691"/>
    </source>
</evidence>
<dbReference type="InterPro" id="IPR023885">
    <property type="entry name" value="4Fe4S-binding_SPASM_dom"/>
</dbReference>
<feature type="domain" description="Radical SAM core" evidence="7">
    <location>
        <begin position="1"/>
        <end position="220"/>
    </location>
</feature>
<dbReference type="InterPro" id="IPR017200">
    <property type="entry name" value="PqqE-like"/>
</dbReference>
<name>A0A3B1A782_9ZZZZ</name>
<dbReference type="SMART" id="SM00729">
    <property type="entry name" value="Elp3"/>
    <property type="match status" value="1"/>
</dbReference>
<keyword evidence="2" id="KW-0004">4Fe-4S</keyword>
<dbReference type="InterPro" id="IPR007197">
    <property type="entry name" value="rSAM"/>
</dbReference>
<evidence type="ECO:0000259" key="7">
    <source>
        <dbReference type="PROSITE" id="PS51918"/>
    </source>
</evidence>
<dbReference type="GO" id="GO:0003824">
    <property type="term" value="F:catalytic activity"/>
    <property type="evidence" value="ECO:0007669"/>
    <property type="project" value="InterPro"/>
</dbReference>
<dbReference type="NCBIfam" id="TIGR04085">
    <property type="entry name" value="rSAM_more_4Fe4S"/>
    <property type="match status" value="1"/>
</dbReference>
<evidence type="ECO:0000256" key="2">
    <source>
        <dbReference type="ARBA" id="ARBA00022485"/>
    </source>
</evidence>
<proteinExistence type="predicted"/>
<keyword evidence="5" id="KW-0408">Iron</keyword>
<evidence type="ECO:0000256" key="1">
    <source>
        <dbReference type="ARBA" id="ARBA00001966"/>
    </source>
</evidence>
<dbReference type="InterPro" id="IPR006638">
    <property type="entry name" value="Elp3/MiaA/NifB-like_rSAM"/>
</dbReference>
<dbReference type="CDD" id="cd01335">
    <property type="entry name" value="Radical_SAM"/>
    <property type="match status" value="1"/>
</dbReference>
<dbReference type="AlphaFoldDB" id="A0A3B1A782"/>
<dbReference type="InterPro" id="IPR013785">
    <property type="entry name" value="Aldolase_TIM"/>
</dbReference>
<keyword evidence="3" id="KW-0949">S-adenosyl-L-methionine</keyword>
<dbReference type="PANTHER" id="PTHR11228">
    <property type="entry name" value="RADICAL SAM DOMAIN PROTEIN"/>
    <property type="match status" value="1"/>
</dbReference>
<dbReference type="SFLD" id="SFLDS00029">
    <property type="entry name" value="Radical_SAM"/>
    <property type="match status" value="1"/>
</dbReference>
<dbReference type="GO" id="GO:0046872">
    <property type="term" value="F:metal ion binding"/>
    <property type="evidence" value="ECO:0007669"/>
    <property type="project" value="UniProtKB-KW"/>
</dbReference>
<dbReference type="EMBL" id="UOFS01000041">
    <property type="protein sequence ID" value="VAW99921.1"/>
    <property type="molecule type" value="Genomic_DNA"/>
</dbReference>
<dbReference type="Gene3D" id="3.20.20.70">
    <property type="entry name" value="Aldolase class I"/>
    <property type="match status" value="1"/>
</dbReference>
<organism evidence="8">
    <name type="scientific">hydrothermal vent metagenome</name>
    <dbReference type="NCBI Taxonomy" id="652676"/>
    <lineage>
        <taxon>unclassified sequences</taxon>
        <taxon>metagenomes</taxon>
        <taxon>ecological metagenomes</taxon>
    </lineage>
</organism>
<dbReference type="GO" id="GO:0051539">
    <property type="term" value="F:4 iron, 4 sulfur cluster binding"/>
    <property type="evidence" value="ECO:0007669"/>
    <property type="project" value="UniProtKB-KW"/>
</dbReference>
<protein>
    <recommendedName>
        <fullName evidence="7">Radical SAM core domain-containing protein</fullName>
    </recommendedName>
</protein>
<evidence type="ECO:0000313" key="8">
    <source>
        <dbReference type="EMBL" id="VAW99921.1"/>
    </source>
</evidence>
<dbReference type="SUPFAM" id="SSF102114">
    <property type="entry name" value="Radical SAM enzymes"/>
    <property type="match status" value="1"/>
</dbReference>
<dbReference type="PIRSF" id="PIRSF037420">
    <property type="entry name" value="PQQ_syn_pqqE"/>
    <property type="match status" value="1"/>
</dbReference>
<evidence type="ECO:0000256" key="6">
    <source>
        <dbReference type="ARBA" id="ARBA00023014"/>
    </source>
</evidence>
<dbReference type="PROSITE" id="PS51918">
    <property type="entry name" value="RADICAL_SAM"/>
    <property type="match status" value="1"/>
</dbReference>
<sequence length="382" mass="43789">MALDVYLTNACNLHCKYCFNMEREDAPRIPLKDICNILETAYQNGHRYVSITGGEPFLYKKIFEVIEFAHNLGFWINILTHGGLFNQEKVDKLKKYWRLRVRISLDGPNSQTHDLLRGTGTFNNTINKIKLLVSNGINVGIGVTISEDNLSSMDRMFTLCLENKVNFVRFTPVARVKKGKSANITESLHITLLQKIIELTLANKDKVELSTNPTKDTTISINALTTRRCMAGKLFFGVTPDKKILPCPLLIENKDIGTRIFKNQTSFDAIKLQMDKLFTEIKPQLEGICQNCEFNSVCYGGCLAEKLSFDRKLQSEQPICTKKILEALNHQYAKKDIEQLIASWLTQMRSSLEDDSVHACMRHSPFWNVNFKMTNEWKQKYQ</sequence>
<reference evidence="8" key="1">
    <citation type="submission" date="2018-06" db="EMBL/GenBank/DDBJ databases">
        <authorList>
            <person name="Zhirakovskaya E."/>
        </authorList>
    </citation>
    <scope>NUCLEOTIDE SEQUENCE</scope>
</reference>
<evidence type="ECO:0000256" key="4">
    <source>
        <dbReference type="ARBA" id="ARBA00022723"/>
    </source>
</evidence>